<proteinExistence type="predicted"/>
<dbReference type="OrthoDB" id="5067020at2"/>
<protein>
    <recommendedName>
        <fullName evidence="3">DUF1697 domain-containing protein</fullName>
    </recommendedName>
</protein>
<accession>A0A4R8VBI3</accession>
<dbReference type="Proteomes" id="UP000298488">
    <property type="component" value="Unassembled WGS sequence"/>
</dbReference>
<evidence type="ECO:0000313" key="1">
    <source>
        <dbReference type="EMBL" id="TFB79392.1"/>
    </source>
</evidence>
<reference evidence="1 2" key="1">
    <citation type="submission" date="2019-03" db="EMBL/GenBank/DDBJ databases">
        <title>Genomics of glacier-inhabiting Cryobacterium strains.</title>
        <authorList>
            <person name="Liu Q."/>
            <person name="Xin Y.-H."/>
        </authorList>
    </citation>
    <scope>NUCLEOTIDE SEQUENCE [LARGE SCALE GENOMIC DNA]</scope>
    <source>
        <strain evidence="1 2">CGMCC 1.10440</strain>
    </source>
</reference>
<dbReference type="RefSeq" id="WP_104095266.1">
    <property type="nucleotide sequence ID" value="NZ_JACHBP010000001.1"/>
</dbReference>
<evidence type="ECO:0000313" key="2">
    <source>
        <dbReference type="Proteomes" id="UP000298488"/>
    </source>
</evidence>
<name>A0A4R8VBI3_9MICO</name>
<dbReference type="SUPFAM" id="SSF160379">
    <property type="entry name" value="SP0830-like"/>
    <property type="match status" value="1"/>
</dbReference>
<evidence type="ECO:0008006" key="3">
    <source>
        <dbReference type="Google" id="ProtNLM"/>
    </source>
</evidence>
<keyword evidence="2" id="KW-1185">Reference proteome</keyword>
<dbReference type="EMBL" id="SOFI01000003">
    <property type="protein sequence ID" value="TFB79392.1"/>
    <property type="molecule type" value="Genomic_DNA"/>
</dbReference>
<gene>
    <name evidence="1" type="ORF">E3N84_04600</name>
</gene>
<comment type="caution">
    <text evidence="1">The sequence shown here is derived from an EMBL/GenBank/DDBJ whole genome shotgun (WGS) entry which is preliminary data.</text>
</comment>
<sequence length="173" mass="18933">MLSVAFFRNLNQGQRRSPSSVILERAFVNEGATDVLLVQGNGTVVFSAEDVAVCIRDAAMTVRAASDWDDVVFVRPVDWLAELVRGLDSDVPISANTELSLFDEAVAVAGSIPLPGRRCTIIRGGPGYAVCLNDRERESNGTPTLERMLDVRVTSRGLPTLRRLIRRLQPPRA</sequence>
<organism evidence="1 2">
    <name type="scientific">Terrimesophilobacter mesophilus</name>
    <dbReference type="NCBI Taxonomy" id="433647"/>
    <lineage>
        <taxon>Bacteria</taxon>
        <taxon>Bacillati</taxon>
        <taxon>Actinomycetota</taxon>
        <taxon>Actinomycetes</taxon>
        <taxon>Micrococcales</taxon>
        <taxon>Microbacteriaceae</taxon>
        <taxon>Terrimesophilobacter</taxon>
    </lineage>
</organism>
<dbReference type="AlphaFoldDB" id="A0A4R8VBI3"/>